<organism evidence="2 3">
    <name type="scientific">Trifolium medium</name>
    <dbReference type="NCBI Taxonomy" id="97028"/>
    <lineage>
        <taxon>Eukaryota</taxon>
        <taxon>Viridiplantae</taxon>
        <taxon>Streptophyta</taxon>
        <taxon>Embryophyta</taxon>
        <taxon>Tracheophyta</taxon>
        <taxon>Spermatophyta</taxon>
        <taxon>Magnoliopsida</taxon>
        <taxon>eudicotyledons</taxon>
        <taxon>Gunneridae</taxon>
        <taxon>Pentapetalae</taxon>
        <taxon>rosids</taxon>
        <taxon>fabids</taxon>
        <taxon>Fabales</taxon>
        <taxon>Fabaceae</taxon>
        <taxon>Papilionoideae</taxon>
        <taxon>50 kb inversion clade</taxon>
        <taxon>NPAAA clade</taxon>
        <taxon>Hologalegina</taxon>
        <taxon>IRL clade</taxon>
        <taxon>Trifolieae</taxon>
        <taxon>Trifolium</taxon>
    </lineage>
</organism>
<name>A0A392TGX5_9FABA</name>
<reference evidence="2 3" key="1">
    <citation type="journal article" date="2018" name="Front. Plant Sci.">
        <title>Red Clover (Trifolium pratense) and Zigzag Clover (T. medium) - A Picture of Genomic Similarities and Differences.</title>
        <authorList>
            <person name="Dluhosova J."/>
            <person name="Istvanek J."/>
            <person name="Nedelnik J."/>
            <person name="Repkova J."/>
        </authorList>
    </citation>
    <scope>NUCLEOTIDE SEQUENCE [LARGE SCALE GENOMIC DNA]</scope>
    <source>
        <strain evidence="3">cv. 10/8</strain>
        <tissue evidence="2">Leaf</tissue>
    </source>
</reference>
<protein>
    <submittedName>
        <fullName evidence="2">Uncharacterized protein</fullName>
    </submittedName>
</protein>
<comment type="caution">
    <text evidence="2">The sequence shown here is derived from an EMBL/GenBank/DDBJ whole genome shotgun (WGS) entry which is preliminary data.</text>
</comment>
<feature type="signal peptide" evidence="1">
    <location>
        <begin position="1"/>
        <end position="17"/>
    </location>
</feature>
<feature type="chain" id="PRO_5017417562" evidence="1">
    <location>
        <begin position="18"/>
        <end position="69"/>
    </location>
</feature>
<dbReference type="AlphaFoldDB" id="A0A392TGX5"/>
<keyword evidence="1" id="KW-0732">Signal</keyword>
<accession>A0A392TGX5</accession>
<evidence type="ECO:0000313" key="2">
    <source>
        <dbReference type="EMBL" id="MCI60202.1"/>
    </source>
</evidence>
<keyword evidence="3" id="KW-1185">Reference proteome</keyword>
<evidence type="ECO:0000313" key="3">
    <source>
        <dbReference type="Proteomes" id="UP000265520"/>
    </source>
</evidence>
<evidence type="ECO:0000256" key="1">
    <source>
        <dbReference type="SAM" id="SignalP"/>
    </source>
</evidence>
<dbReference type="EMBL" id="LXQA010577313">
    <property type="protein sequence ID" value="MCI60202.1"/>
    <property type="molecule type" value="Genomic_DNA"/>
</dbReference>
<sequence>MVLLTLITWWLFPKVPSSVRNVLGVAPESVLDVGRFKSLDFKCKRELLLYNLRMKYEISMTSAALYTEG</sequence>
<proteinExistence type="predicted"/>
<feature type="non-terminal residue" evidence="2">
    <location>
        <position position="69"/>
    </location>
</feature>
<dbReference type="Proteomes" id="UP000265520">
    <property type="component" value="Unassembled WGS sequence"/>
</dbReference>